<sequence length="195" mass="21273">MIARVGDLNIKVKKKGFTLIEVLIVISILGIVMIPLSNFFFTNYKALNEVSKQVDLQSEGEKAIKKIVDFAIGSKGILEVKKGAEDLSRKTNGGNIDRIVFKTVDDSGSDLYEIFEVADNKLWHGTSGDSNKIIDKDGSLSANEVSGMVIAENIQVVNLGASESFINADGVKLIIVLSKDKVTSSVESEVYFRNK</sequence>
<dbReference type="EMBL" id="JAPQES010000003">
    <property type="protein sequence ID" value="MCY6370907.1"/>
    <property type="molecule type" value="Genomic_DNA"/>
</dbReference>
<dbReference type="Pfam" id="PF07963">
    <property type="entry name" value="N_methyl"/>
    <property type="match status" value="1"/>
</dbReference>
<reference evidence="2" key="1">
    <citation type="submission" date="2022-12" db="EMBL/GenBank/DDBJ databases">
        <authorList>
            <person name="Wang J."/>
        </authorList>
    </citation>
    <scope>NUCLEOTIDE SEQUENCE</scope>
    <source>
        <strain evidence="2">HY-42-06</strain>
    </source>
</reference>
<keyword evidence="1" id="KW-1133">Transmembrane helix</keyword>
<accession>A0ABT4CPD5</accession>
<name>A0ABT4CPD5_9CLOT</name>
<keyword evidence="3" id="KW-1185">Reference proteome</keyword>
<dbReference type="Proteomes" id="UP001079657">
    <property type="component" value="Unassembled WGS sequence"/>
</dbReference>
<dbReference type="InterPro" id="IPR012902">
    <property type="entry name" value="N_methyl_site"/>
</dbReference>
<proteinExistence type="predicted"/>
<dbReference type="NCBIfam" id="TIGR02532">
    <property type="entry name" value="IV_pilin_GFxxxE"/>
    <property type="match status" value="1"/>
</dbReference>
<evidence type="ECO:0000313" key="2">
    <source>
        <dbReference type="EMBL" id="MCY6370907.1"/>
    </source>
</evidence>
<keyword evidence="1" id="KW-0472">Membrane</keyword>
<feature type="transmembrane region" description="Helical" evidence="1">
    <location>
        <begin position="20"/>
        <end position="41"/>
    </location>
</feature>
<organism evidence="2 3">
    <name type="scientific">Clostridium ganghwense</name>
    <dbReference type="NCBI Taxonomy" id="312089"/>
    <lineage>
        <taxon>Bacteria</taxon>
        <taxon>Bacillati</taxon>
        <taxon>Bacillota</taxon>
        <taxon>Clostridia</taxon>
        <taxon>Eubacteriales</taxon>
        <taxon>Clostridiaceae</taxon>
        <taxon>Clostridium</taxon>
    </lineage>
</organism>
<evidence type="ECO:0000313" key="3">
    <source>
        <dbReference type="Proteomes" id="UP001079657"/>
    </source>
</evidence>
<gene>
    <name evidence="2" type="ORF">OXH55_09715</name>
</gene>
<keyword evidence="1" id="KW-0812">Transmembrane</keyword>
<evidence type="ECO:0000256" key="1">
    <source>
        <dbReference type="SAM" id="Phobius"/>
    </source>
</evidence>
<comment type="caution">
    <text evidence="2">The sequence shown here is derived from an EMBL/GenBank/DDBJ whole genome shotgun (WGS) entry which is preliminary data.</text>
</comment>
<protein>
    <submittedName>
        <fullName evidence="2">Prepilin-type N-terminal cleavage/methylation domain-containing protein</fullName>
    </submittedName>
</protein>